<evidence type="ECO:0000313" key="3">
    <source>
        <dbReference type="Proteomes" id="UP001162131"/>
    </source>
</evidence>
<dbReference type="AlphaFoldDB" id="A0AAU9JLN8"/>
<evidence type="ECO:0000313" key="2">
    <source>
        <dbReference type="EMBL" id="CAG9326550.1"/>
    </source>
</evidence>
<comment type="caution">
    <text evidence="2">The sequence shown here is derived from an EMBL/GenBank/DDBJ whole genome shotgun (WGS) entry which is preliminary data.</text>
</comment>
<keyword evidence="3" id="KW-1185">Reference proteome</keyword>
<evidence type="ECO:0000256" key="1">
    <source>
        <dbReference type="SAM" id="MobiDB-lite"/>
    </source>
</evidence>
<feature type="region of interest" description="Disordered" evidence="1">
    <location>
        <begin position="15"/>
        <end position="41"/>
    </location>
</feature>
<sequence length="142" mass="16662">MSKFRKPIFTTNLDPYDAVVPKRPQTTQSKQRKHHSNFQKIKIPPLKLKTSEFWYPQNKTKDEISPTSLFEINGFVLPILSMKTNSKENHKKLQKSRPFSSAQITSPARKSMERIWKASLQSNKSYFRMKNRIDSEGCLMEK</sequence>
<feature type="compositionally biased region" description="Polar residues" evidence="1">
    <location>
        <begin position="97"/>
        <end position="106"/>
    </location>
</feature>
<name>A0AAU9JLN8_9CILI</name>
<protein>
    <submittedName>
        <fullName evidence="2">Uncharacterized protein</fullName>
    </submittedName>
</protein>
<feature type="region of interest" description="Disordered" evidence="1">
    <location>
        <begin position="87"/>
        <end position="106"/>
    </location>
</feature>
<proteinExistence type="predicted"/>
<organism evidence="2 3">
    <name type="scientific">Blepharisma stoltei</name>
    <dbReference type="NCBI Taxonomy" id="1481888"/>
    <lineage>
        <taxon>Eukaryota</taxon>
        <taxon>Sar</taxon>
        <taxon>Alveolata</taxon>
        <taxon>Ciliophora</taxon>
        <taxon>Postciliodesmatophora</taxon>
        <taxon>Heterotrichea</taxon>
        <taxon>Heterotrichida</taxon>
        <taxon>Blepharismidae</taxon>
        <taxon>Blepharisma</taxon>
    </lineage>
</organism>
<dbReference type="EMBL" id="CAJZBQ010000040">
    <property type="protein sequence ID" value="CAG9326550.1"/>
    <property type="molecule type" value="Genomic_DNA"/>
</dbReference>
<dbReference type="Proteomes" id="UP001162131">
    <property type="component" value="Unassembled WGS sequence"/>
</dbReference>
<gene>
    <name evidence="2" type="ORF">BSTOLATCC_MIC40975</name>
</gene>
<reference evidence="2" key="1">
    <citation type="submission" date="2021-09" db="EMBL/GenBank/DDBJ databases">
        <authorList>
            <consortium name="AG Swart"/>
            <person name="Singh M."/>
            <person name="Singh A."/>
            <person name="Seah K."/>
            <person name="Emmerich C."/>
        </authorList>
    </citation>
    <scope>NUCLEOTIDE SEQUENCE</scope>
    <source>
        <strain evidence="2">ATCC30299</strain>
    </source>
</reference>
<accession>A0AAU9JLN8</accession>